<dbReference type="AlphaFoldDB" id="A0A510V0F0"/>
<feature type="signal peptide" evidence="1">
    <location>
        <begin position="1"/>
        <end position="25"/>
    </location>
</feature>
<comment type="caution">
    <text evidence="2">The sequence shown here is derived from an EMBL/GenBank/DDBJ whole genome shotgun (WGS) entry which is preliminary data.</text>
</comment>
<evidence type="ECO:0008006" key="4">
    <source>
        <dbReference type="Google" id="ProtNLM"/>
    </source>
</evidence>
<gene>
    <name evidence="2" type="ORF">CXY01_09130</name>
</gene>
<sequence length="330" mass="34071">MGPRRALVLLSTVLLLVLTPSAASAHRPPPTPEVRLLTSDLSGAWGSAVGPDGALYVTEPVVGEVSRIDPRTGEVTVVASGLPTTPLGGGAYDVAFVRGTAYVLVGFATEDVQGAPGTVNGIYRVDGPSSFTVIADLSAFVVANPPTTDFFVATGVQFAFEPYKGGFLVTDGHHNRVYRVGLDGSVAVQIAFGNIVPTGMAVHGRTVFMAQAGPVPHLPADGKVVAFGPWSTTATTVASGAPLMVDVKLGRGHQLYALAQGVWPLGGPEGSPAAPDTGQLLAVGRHGSLEVVADGLDQPVSFQVIRGKAYVVTLGGEVWTVDLERKHGHR</sequence>
<name>A0A510V0F0_9CELL</name>
<dbReference type="InterPro" id="IPR011042">
    <property type="entry name" value="6-blade_b-propeller_TolB-like"/>
</dbReference>
<accession>A0A510V0F0</accession>
<evidence type="ECO:0000313" key="2">
    <source>
        <dbReference type="EMBL" id="GEK20393.1"/>
    </source>
</evidence>
<dbReference type="EMBL" id="BJUB01000002">
    <property type="protein sequence ID" value="GEK20393.1"/>
    <property type="molecule type" value="Genomic_DNA"/>
</dbReference>
<dbReference type="NCBIfam" id="NF033206">
    <property type="entry name" value="ScyE_fam"/>
    <property type="match status" value="1"/>
</dbReference>
<keyword evidence="1" id="KW-0732">Signal</keyword>
<dbReference type="SUPFAM" id="SSF63829">
    <property type="entry name" value="Calcium-dependent phosphotriesterase"/>
    <property type="match status" value="1"/>
</dbReference>
<organism evidence="2 3">
    <name type="scientific">Cellulomonas xylanilytica</name>
    <dbReference type="NCBI Taxonomy" id="233583"/>
    <lineage>
        <taxon>Bacteria</taxon>
        <taxon>Bacillati</taxon>
        <taxon>Actinomycetota</taxon>
        <taxon>Actinomycetes</taxon>
        <taxon>Micrococcales</taxon>
        <taxon>Cellulomonadaceae</taxon>
        <taxon>Cellulomonas</taxon>
    </lineage>
</organism>
<dbReference type="InterPro" id="IPR048031">
    <property type="entry name" value="ScyD/ScyE-like"/>
</dbReference>
<reference evidence="2 3" key="1">
    <citation type="submission" date="2019-07" db="EMBL/GenBank/DDBJ databases">
        <title>Whole genome shotgun sequence of Cellulomonas xylanilytica NBRC 101102.</title>
        <authorList>
            <person name="Hosoyama A."/>
            <person name="Uohara A."/>
            <person name="Ohji S."/>
            <person name="Ichikawa N."/>
        </authorList>
    </citation>
    <scope>NUCLEOTIDE SEQUENCE [LARGE SCALE GENOMIC DNA]</scope>
    <source>
        <strain evidence="2 3">NBRC 101102</strain>
    </source>
</reference>
<feature type="chain" id="PRO_5022078287" description="ScyD/ScyE family protein" evidence="1">
    <location>
        <begin position="26"/>
        <end position="330"/>
    </location>
</feature>
<evidence type="ECO:0000313" key="3">
    <source>
        <dbReference type="Proteomes" id="UP000321118"/>
    </source>
</evidence>
<proteinExistence type="predicted"/>
<protein>
    <recommendedName>
        <fullName evidence="4">ScyD/ScyE family protein</fullName>
    </recommendedName>
</protein>
<dbReference type="Gene3D" id="2.120.10.30">
    <property type="entry name" value="TolB, C-terminal domain"/>
    <property type="match status" value="1"/>
</dbReference>
<dbReference type="Proteomes" id="UP000321118">
    <property type="component" value="Unassembled WGS sequence"/>
</dbReference>
<dbReference type="RefSeq" id="WP_186813292.1">
    <property type="nucleotide sequence ID" value="NZ_BJUB01000002.1"/>
</dbReference>
<evidence type="ECO:0000256" key="1">
    <source>
        <dbReference type="SAM" id="SignalP"/>
    </source>
</evidence>
<keyword evidence="3" id="KW-1185">Reference proteome</keyword>